<reference evidence="1 2" key="1">
    <citation type="journal article" date="2023" name="Virus Evol.">
        <title>Computational host range prediction-The good, the bad, and the ugly.</title>
        <authorList>
            <person name="Howell A.A."/>
            <person name="Versoza C.J."/>
            <person name="Pfeifer S.P."/>
        </authorList>
    </citation>
    <scope>NUCLEOTIDE SEQUENCE [LARGE SCALE GENOMIC DNA]</scope>
    <source>
        <strain evidence="1 2">1610/1b</strain>
    </source>
</reference>
<dbReference type="EMBL" id="CP136137">
    <property type="protein sequence ID" value="WYY06473.1"/>
    <property type="molecule type" value="Genomic_DNA"/>
</dbReference>
<proteinExistence type="predicted"/>
<dbReference type="RefSeq" id="WP_066162752.1">
    <property type="nucleotide sequence ID" value="NZ_CP136137.1"/>
</dbReference>
<sequence>MKIDCGRCPVRARACDDCMMQVFFPAATSGYSGDSALSADEAELVDAIGVFVDTELVCLADADAARLHVTAGDGNFAGKWTGGLRAV</sequence>
<accession>A0ABZ2TYT6</accession>
<name>A0ABZ2TYT6_9ACTN</name>
<protein>
    <submittedName>
        <fullName evidence="1">Uncharacterized protein</fullName>
    </submittedName>
</protein>
<organism evidence="1 2">
    <name type="scientific">Gordonia hydrophobica</name>
    <dbReference type="NCBI Taxonomy" id="40516"/>
    <lineage>
        <taxon>Bacteria</taxon>
        <taxon>Bacillati</taxon>
        <taxon>Actinomycetota</taxon>
        <taxon>Actinomycetes</taxon>
        <taxon>Mycobacteriales</taxon>
        <taxon>Gordoniaceae</taxon>
        <taxon>Gordonia</taxon>
    </lineage>
</organism>
<dbReference type="Proteomes" id="UP001479933">
    <property type="component" value="Chromosome"/>
</dbReference>
<evidence type="ECO:0000313" key="2">
    <source>
        <dbReference type="Proteomes" id="UP001479933"/>
    </source>
</evidence>
<keyword evidence="2" id="KW-1185">Reference proteome</keyword>
<evidence type="ECO:0000313" key="1">
    <source>
        <dbReference type="EMBL" id="WYY06473.1"/>
    </source>
</evidence>
<gene>
    <name evidence="1" type="ORF">RVF87_15550</name>
</gene>